<dbReference type="AlphaFoldDB" id="A0A5K7S821"/>
<keyword evidence="2" id="KW-1185">Reference proteome</keyword>
<accession>A0A5K7S821</accession>
<name>A0A5K7S821_9BACT</name>
<evidence type="ECO:0000313" key="2">
    <source>
        <dbReference type="Proteomes" id="UP001193389"/>
    </source>
</evidence>
<organism evidence="1 2">
    <name type="scientific">Aquipluma nitroreducens</name>
    <dbReference type="NCBI Taxonomy" id="2010828"/>
    <lineage>
        <taxon>Bacteria</taxon>
        <taxon>Pseudomonadati</taxon>
        <taxon>Bacteroidota</taxon>
        <taxon>Bacteroidia</taxon>
        <taxon>Marinilabiliales</taxon>
        <taxon>Prolixibacteraceae</taxon>
        <taxon>Aquipluma</taxon>
    </lineage>
</organism>
<gene>
    <name evidence="1" type="ORF">AQPE_1756</name>
</gene>
<dbReference type="Proteomes" id="UP001193389">
    <property type="component" value="Chromosome"/>
</dbReference>
<dbReference type="KEGG" id="anf:AQPE_1756"/>
<sequence length="42" mass="4733">MSVGVYHDIAHYPCSRFGKSDAPEPIYGTKQTCFEHAVPDDY</sequence>
<dbReference type="EMBL" id="AP018694">
    <property type="protein sequence ID" value="BBE17599.1"/>
    <property type="molecule type" value="Genomic_DNA"/>
</dbReference>
<evidence type="ECO:0000313" key="1">
    <source>
        <dbReference type="EMBL" id="BBE17599.1"/>
    </source>
</evidence>
<protein>
    <submittedName>
        <fullName evidence="1">Uncharacterized protein</fullName>
    </submittedName>
</protein>
<proteinExistence type="predicted"/>
<reference evidence="1" key="1">
    <citation type="journal article" date="2020" name="Int. J. Syst. Evol. Microbiol.">
        <title>Aquipluma nitroreducens gen. nov. sp. nov., a novel facultatively anaerobic bacterium isolated from a freshwater lake.</title>
        <authorList>
            <person name="Watanabe M."/>
            <person name="Kojima H."/>
            <person name="Fukui M."/>
        </authorList>
    </citation>
    <scope>NUCLEOTIDE SEQUENCE</scope>
    <source>
        <strain evidence="1">MeG22</strain>
    </source>
</reference>